<name>A0AAD9XFG2_9ROSI</name>
<organism evidence="1 2">
    <name type="scientific">Dipteronia dyeriana</name>
    <dbReference type="NCBI Taxonomy" id="168575"/>
    <lineage>
        <taxon>Eukaryota</taxon>
        <taxon>Viridiplantae</taxon>
        <taxon>Streptophyta</taxon>
        <taxon>Embryophyta</taxon>
        <taxon>Tracheophyta</taxon>
        <taxon>Spermatophyta</taxon>
        <taxon>Magnoliopsida</taxon>
        <taxon>eudicotyledons</taxon>
        <taxon>Gunneridae</taxon>
        <taxon>Pentapetalae</taxon>
        <taxon>rosids</taxon>
        <taxon>malvids</taxon>
        <taxon>Sapindales</taxon>
        <taxon>Sapindaceae</taxon>
        <taxon>Hippocastanoideae</taxon>
        <taxon>Acereae</taxon>
        <taxon>Dipteronia</taxon>
    </lineage>
</organism>
<gene>
    <name evidence="1" type="ORF">Ddye_004873</name>
</gene>
<protein>
    <submittedName>
        <fullName evidence="1">Uncharacterized protein</fullName>
    </submittedName>
</protein>
<reference evidence="1" key="1">
    <citation type="journal article" date="2023" name="Plant J.">
        <title>Genome sequences and population genomics provide insights into the demographic history, inbreeding, and mutation load of two 'living fossil' tree species of Dipteronia.</title>
        <authorList>
            <person name="Feng Y."/>
            <person name="Comes H.P."/>
            <person name="Chen J."/>
            <person name="Zhu S."/>
            <person name="Lu R."/>
            <person name="Zhang X."/>
            <person name="Li P."/>
            <person name="Qiu J."/>
            <person name="Olsen K.M."/>
            <person name="Qiu Y."/>
        </authorList>
    </citation>
    <scope>NUCLEOTIDE SEQUENCE</scope>
    <source>
        <strain evidence="1">KIB01</strain>
    </source>
</reference>
<proteinExistence type="predicted"/>
<keyword evidence="2" id="KW-1185">Reference proteome</keyword>
<accession>A0AAD9XFG2</accession>
<sequence>MVGNFCHCDMSAGLKMIEVLCLPYRAGFVVGSSFISLGLAMGLGCLATDDITLICSDEKVFSGTDIISSMK</sequence>
<dbReference type="AlphaFoldDB" id="A0AAD9XFG2"/>
<comment type="caution">
    <text evidence="1">The sequence shown here is derived from an EMBL/GenBank/DDBJ whole genome shotgun (WGS) entry which is preliminary data.</text>
</comment>
<evidence type="ECO:0000313" key="2">
    <source>
        <dbReference type="Proteomes" id="UP001280121"/>
    </source>
</evidence>
<evidence type="ECO:0000313" key="1">
    <source>
        <dbReference type="EMBL" id="KAK2658340.1"/>
    </source>
</evidence>
<dbReference type="EMBL" id="JANJYI010000002">
    <property type="protein sequence ID" value="KAK2658340.1"/>
    <property type="molecule type" value="Genomic_DNA"/>
</dbReference>
<dbReference type="Proteomes" id="UP001280121">
    <property type="component" value="Unassembled WGS sequence"/>
</dbReference>